<evidence type="ECO:0000313" key="2">
    <source>
        <dbReference type="Proteomes" id="UP000011668"/>
    </source>
</evidence>
<accession>L8WZR8</accession>
<protein>
    <submittedName>
        <fullName evidence="1">Uncharacterized protein</fullName>
    </submittedName>
</protein>
<sequence>MQPHVGATGRTGPVYCVSDKFAGQACRKVPQTELNRGTIAELCTRRNSLRINQLQQVTSPGTVQERAIPDRLKHVNKL</sequence>
<dbReference type="AlphaFoldDB" id="L8WZR8"/>
<name>L8WZR8_THACA</name>
<comment type="caution">
    <text evidence="1">The sequence shown here is derived from an EMBL/GenBank/DDBJ whole genome shotgun (WGS) entry which is preliminary data.</text>
</comment>
<dbReference type="Proteomes" id="UP000011668">
    <property type="component" value="Unassembled WGS sequence"/>
</dbReference>
<gene>
    <name evidence="1" type="ORF">AG1IA_03669</name>
</gene>
<dbReference type="EMBL" id="AFRT01000867">
    <property type="protein sequence ID" value="ELU42302.1"/>
    <property type="molecule type" value="Genomic_DNA"/>
</dbReference>
<organism evidence="1 2">
    <name type="scientific">Thanatephorus cucumeris (strain AG1-IA)</name>
    <name type="common">Rice sheath blight fungus</name>
    <name type="synonym">Rhizoctonia solani</name>
    <dbReference type="NCBI Taxonomy" id="983506"/>
    <lineage>
        <taxon>Eukaryota</taxon>
        <taxon>Fungi</taxon>
        <taxon>Dikarya</taxon>
        <taxon>Basidiomycota</taxon>
        <taxon>Agaricomycotina</taxon>
        <taxon>Agaricomycetes</taxon>
        <taxon>Cantharellales</taxon>
        <taxon>Ceratobasidiaceae</taxon>
        <taxon>Rhizoctonia</taxon>
        <taxon>Rhizoctonia solani AG-1</taxon>
    </lineage>
</organism>
<evidence type="ECO:0000313" key="1">
    <source>
        <dbReference type="EMBL" id="ELU42302.1"/>
    </source>
</evidence>
<proteinExistence type="predicted"/>
<reference evidence="1 2" key="1">
    <citation type="journal article" date="2013" name="Nat. Commun.">
        <title>The evolution and pathogenic mechanisms of the rice sheath blight pathogen.</title>
        <authorList>
            <person name="Zheng A."/>
            <person name="Lin R."/>
            <person name="Xu L."/>
            <person name="Qin P."/>
            <person name="Tang C."/>
            <person name="Ai P."/>
            <person name="Zhang D."/>
            <person name="Liu Y."/>
            <person name="Sun Z."/>
            <person name="Feng H."/>
            <person name="Wang Y."/>
            <person name="Chen Y."/>
            <person name="Liang X."/>
            <person name="Fu R."/>
            <person name="Li Q."/>
            <person name="Zhang J."/>
            <person name="Yu X."/>
            <person name="Xie Z."/>
            <person name="Ding L."/>
            <person name="Guan P."/>
            <person name="Tang J."/>
            <person name="Liang Y."/>
            <person name="Wang S."/>
            <person name="Deng Q."/>
            <person name="Li S."/>
            <person name="Zhu J."/>
            <person name="Wang L."/>
            <person name="Liu H."/>
            <person name="Li P."/>
        </authorList>
    </citation>
    <scope>NUCLEOTIDE SEQUENCE [LARGE SCALE GENOMIC DNA]</scope>
    <source>
        <strain evidence="2">AG-1 IA</strain>
    </source>
</reference>
<dbReference type="HOGENOM" id="CLU_2623714_0_0_1"/>
<keyword evidence="2" id="KW-1185">Reference proteome</keyword>